<dbReference type="RefSeq" id="XP_024705441.1">
    <property type="nucleotide sequence ID" value="XM_024852167.1"/>
</dbReference>
<proteinExistence type="predicted"/>
<dbReference type="PANTHER" id="PTHR31001:SF45">
    <property type="entry name" value="ZN(II)2CYS6 TRANSCRIPTION FACTOR (EUROFUNG)"/>
    <property type="match status" value="1"/>
</dbReference>
<dbReference type="VEuPathDB" id="FungiDB:P170DRAFT_463409"/>
<dbReference type="InterPro" id="IPR050613">
    <property type="entry name" value="Sec_Metabolite_Reg"/>
</dbReference>
<accession>A0A2I2GB77</accession>
<sequence>MSTGLPTPEQSTPTTSRSHHPRALACVLCQQRKVKCDRRSPCTNCTKYRTQCVPATQVRRRRRFPERALLDRIRKYESLLRQNNVRFDPLHKDTVAGSNHDSDYEPQEASGADSLSSANPSESRRPHEVKNIWLSMNQGSRDNSNELAIRKAWDQGFDDDDHLLFGTRTTAVNISALHPEPVHIFRLWQIYLDNVNPLLKVIHTPSLQGRIIDAASNVANTDPVFQALIFGIYCTAVLSLPADDCQRVFGSSKQDLLAKFQFGCQQALSNYGFLRSSNREALTALYLYLVSSFSVRNPRSLSSMLAVAIRIAQRMGIHNEAALARCTVFEAEMRRRLWWSLMLFDSRINELTEHNVTTLAPAWDCKIPLNVGDSDLRIGMKDPPIAQGPASEALYVVVRSELGEFLRHAPFHLDFTHPALKPIAKELPGGGDMAALEKIIEEKYLVACDPENPLHFMTIWMTRGHLARSYLVEHYSRCSSSSSRPGDAQRDAAMSHALSMLECDTKIMTSPLTQGFLWSLHFNFPFFAYIYIIQDLKERPISKQAERAWEVMSDNYEARFSALDLVGNPLFQAFGKIVLPAWEAFEASFKRSGEPLPPPRIVSGIRQKFTGMPRDTAAPGTAMTNVDTNDSFTMPMGPSDHNLLSTMGSQDYLSPMSLFLGIPGQNTLPGDTMDQFSWASMEWAFGQHGS</sequence>
<dbReference type="CDD" id="cd00067">
    <property type="entry name" value="GAL4"/>
    <property type="match status" value="1"/>
</dbReference>
<dbReference type="Proteomes" id="UP000234275">
    <property type="component" value="Unassembled WGS sequence"/>
</dbReference>
<feature type="region of interest" description="Disordered" evidence="7">
    <location>
        <begin position="91"/>
        <end position="126"/>
    </location>
</feature>
<dbReference type="InterPro" id="IPR007219">
    <property type="entry name" value="XnlR_reg_dom"/>
</dbReference>
<dbReference type="STRING" id="1392250.A0A2I2GB77"/>
<dbReference type="GO" id="GO:0003677">
    <property type="term" value="F:DNA binding"/>
    <property type="evidence" value="ECO:0007669"/>
    <property type="project" value="UniProtKB-KW"/>
</dbReference>
<dbReference type="GO" id="GO:0008270">
    <property type="term" value="F:zinc ion binding"/>
    <property type="evidence" value="ECO:0007669"/>
    <property type="project" value="InterPro"/>
</dbReference>
<feature type="region of interest" description="Disordered" evidence="7">
    <location>
        <begin position="1"/>
        <end position="20"/>
    </location>
</feature>
<dbReference type="GO" id="GO:0006351">
    <property type="term" value="P:DNA-templated transcription"/>
    <property type="evidence" value="ECO:0007669"/>
    <property type="project" value="InterPro"/>
</dbReference>
<dbReference type="CDD" id="cd12148">
    <property type="entry name" value="fungal_TF_MHR"/>
    <property type="match status" value="1"/>
</dbReference>
<evidence type="ECO:0000256" key="2">
    <source>
        <dbReference type="ARBA" id="ARBA00022723"/>
    </source>
</evidence>
<dbReference type="EMBL" id="MSFO01000003">
    <property type="protein sequence ID" value="PLB50139.1"/>
    <property type="molecule type" value="Genomic_DNA"/>
</dbReference>
<dbReference type="InterPro" id="IPR001138">
    <property type="entry name" value="Zn2Cys6_DnaBD"/>
</dbReference>
<evidence type="ECO:0000313" key="9">
    <source>
        <dbReference type="EMBL" id="PLB50139.1"/>
    </source>
</evidence>
<evidence type="ECO:0000256" key="3">
    <source>
        <dbReference type="ARBA" id="ARBA00023015"/>
    </source>
</evidence>
<evidence type="ECO:0000256" key="5">
    <source>
        <dbReference type="ARBA" id="ARBA00023163"/>
    </source>
</evidence>
<keyword evidence="5" id="KW-0804">Transcription</keyword>
<reference evidence="9 10" key="1">
    <citation type="submission" date="2016-12" db="EMBL/GenBank/DDBJ databases">
        <title>The genomes of Aspergillus section Nigri reveals drivers in fungal speciation.</title>
        <authorList>
            <consortium name="DOE Joint Genome Institute"/>
            <person name="Vesth T.C."/>
            <person name="Nybo J."/>
            <person name="Theobald S."/>
            <person name="Brandl J."/>
            <person name="Frisvad J.C."/>
            <person name="Nielsen K.F."/>
            <person name="Lyhne E.K."/>
            <person name="Kogle M.E."/>
            <person name="Kuo A."/>
            <person name="Riley R."/>
            <person name="Clum A."/>
            <person name="Nolan M."/>
            <person name="Lipzen A."/>
            <person name="Salamov A."/>
            <person name="Henrissat B."/>
            <person name="Wiebenga A."/>
            <person name="De Vries R.P."/>
            <person name="Grigoriev I.V."/>
            <person name="Mortensen U.H."/>
            <person name="Andersen M.R."/>
            <person name="Baker S.E."/>
        </authorList>
    </citation>
    <scope>NUCLEOTIDE SEQUENCE [LARGE SCALE GENOMIC DNA]</scope>
    <source>
        <strain evidence="9 10">IBT 23096</strain>
    </source>
</reference>
<evidence type="ECO:0000259" key="8">
    <source>
        <dbReference type="PROSITE" id="PS50048"/>
    </source>
</evidence>
<dbReference type="PANTHER" id="PTHR31001">
    <property type="entry name" value="UNCHARACTERIZED TRANSCRIPTIONAL REGULATORY PROTEIN"/>
    <property type="match status" value="1"/>
</dbReference>
<dbReference type="AlphaFoldDB" id="A0A2I2GB77"/>
<dbReference type="SUPFAM" id="SSF57701">
    <property type="entry name" value="Zn2/Cys6 DNA-binding domain"/>
    <property type="match status" value="1"/>
</dbReference>
<evidence type="ECO:0000256" key="6">
    <source>
        <dbReference type="ARBA" id="ARBA00023242"/>
    </source>
</evidence>
<feature type="compositionally biased region" description="Polar residues" evidence="7">
    <location>
        <begin position="1"/>
        <end position="16"/>
    </location>
</feature>
<dbReference type="SMART" id="SM00906">
    <property type="entry name" value="Fungal_trans"/>
    <property type="match status" value="1"/>
</dbReference>
<keyword evidence="2" id="KW-0479">Metal-binding</keyword>
<name>A0A2I2GB77_9EURO</name>
<dbReference type="InterPro" id="IPR036864">
    <property type="entry name" value="Zn2-C6_fun-type_DNA-bd_sf"/>
</dbReference>
<dbReference type="PROSITE" id="PS50048">
    <property type="entry name" value="ZN2_CY6_FUNGAL_2"/>
    <property type="match status" value="1"/>
</dbReference>
<keyword evidence="3" id="KW-0805">Transcription regulation</keyword>
<dbReference type="GO" id="GO:0005634">
    <property type="term" value="C:nucleus"/>
    <property type="evidence" value="ECO:0007669"/>
    <property type="project" value="UniProtKB-SubCell"/>
</dbReference>
<dbReference type="Pfam" id="PF00172">
    <property type="entry name" value="Zn_clus"/>
    <property type="match status" value="1"/>
</dbReference>
<dbReference type="GO" id="GO:0000981">
    <property type="term" value="F:DNA-binding transcription factor activity, RNA polymerase II-specific"/>
    <property type="evidence" value="ECO:0007669"/>
    <property type="project" value="InterPro"/>
</dbReference>
<keyword evidence="4" id="KW-0238">DNA-binding</keyword>
<keyword evidence="10" id="KW-1185">Reference proteome</keyword>
<evidence type="ECO:0000256" key="7">
    <source>
        <dbReference type="SAM" id="MobiDB-lite"/>
    </source>
</evidence>
<evidence type="ECO:0000256" key="4">
    <source>
        <dbReference type="ARBA" id="ARBA00023125"/>
    </source>
</evidence>
<dbReference type="GO" id="GO:0009893">
    <property type="term" value="P:positive regulation of metabolic process"/>
    <property type="evidence" value="ECO:0007669"/>
    <property type="project" value="UniProtKB-ARBA"/>
</dbReference>
<dbReference type="Gene3D" id="4.10.240.10">
    <property type="entry name" value="Zn(2)-C6 fungal-type DNA-binding domain"/>
    <property type="match status" value="1"/>
</dbReference>
<dbReference type="SMART" id="SM00066">
    <property type="entry name" value="GAL4"/>
    <property type="match status" value="1"/>
</dbReference>
<dbReference type="OrthoDB" id="2269373at2759"/>
<comment type="caution">
    <text evidence="9">The sequence shown here is derived from an EMBL/GenBank/DDBJ whole genome shotgun (WGS) entry which is preliminary data.</text>
</comment>
<comment type="subcellular location">
    <subcellularLocation>
        <location evidence="1">Nucleus</location>
    </subcellularLocation>
</comment>
<organism evidence="9 10">
    <name type="scientific">Aspergillus steynii IBT 23096</name>
    <dbReference type="NCBI Taxonomy" id="1392250"/>
    <lineage>
        <taxon>Eukaryota</taxon>
        <taxon>Fungi</taxon>
        <taxon>Dikarya</taxon>
        <taxon>Ascomycota</taxon>
        <taxon>Pezizomycotina</taxon>
        <taxon>Eurotiomycetes</taxon>
        <taxon>Eurotiomycetidae</taxon>
        <taxon>Eurotiales</taxon>
        <taxon>Aspergillaceae</taxon>
        <taxon>Aspergillus</taxon>
        <taxon>Aspergillus subgen. Circumdati</taxon>
    </lineage>
</organism>
<protein>
    <recommendedName>
        <fullName evidence="8">Zn(2)-C6 fungal-type domain-containing protein</fullName>
    </recommendedName>
</protein>
<gene>
    <name evidence="9" type="ORF">P170DRAFT_463409</name>
</gene>
<evidence type="ECO:0000256" key="1">
    <source>
        <dbReference type="ARBA" id="ARBA00004123"/>
    </source>
</evidence>
<keyword evidence="6" id="KW-0539">Nucleus</keyword>
<feature type="domain" description="Zn(2)-C6 fungal-type" evidence="8">
    <location>
        <begin position="25"/>
        <end position="53"/>
    </location>
</feature>
<dbReference type="Pfam" id="PF04082">
    <property type="entry name" value="Fungal_trans"/>
    <property type="match status" value="1"/>
</dbReference>
<evidence type="ECO:0000313" key="10">
    <source>
        <dbReference type="Proteomes" id="UP000234275"/>
    </source>
</evidence>
<dbReference type="GeneID" id="36559865"/>